<keyword evidence="2" id="KW-1185">Reference proteome</keyword>
<reference evidence="1" key="1">
    <citation type="journal article" date="2014" name="Int. J. Syst. Evol. Microbiol.">
        <title>Complete genome sequence of Corynebacterium casei LMG S-19264T (=DSM 44701T), isolated from a smear-ripened cheese.</title>
        <authorList>
            <consortium name="US DOE Joint Genome Institute (JGI-PGF)"/>
            <person name="Walter F."/>
            <person name="Albersmeier A."/>
            <person name="Kalinowski J."/>
            <person name="Ruckert C."/>
        </authorList>
    </citation>
    <scope>NUCLEOTIDE SEQUENCE</scope>
    <source>
        <strain evidence="1">KCTC 22169</strain>
    </source>
</reference>
<comment type="caution">
    <text evidence="1">The sequence shown here is derived from an EMBL/GenBank/DDBJ whole genome shotgun (WGS) entry which is preliminary data.</text>
</comment>
<gene>
    <name evidence="1" type="ORF">GCM10007392_36770</name>
</gene>
<dbReference type="EMBL" id="BMXR01000009">
    <property type="protein sequence ID" value="GGX65546.1"/>
    <property type="molecule type" value="Genomic_DNA"/>
</dbReference>
<protein>
    <submittedName>
        <fullName evidence="1">Uncharacterized protein</fullName>
    </submittedName>
</protein>
<evidence type="ECO:0000313" key="1">
    <source>
        <dbReference type="EMBL" id="GGX65546.1"/>
    </source>
</evidence>
<organism evidence="1 2">
    <name type="scientific">Saccharospirillum salsuginis</name>
    <dbReference type="NCBI Taxonomy" id="418750"/>
    <lineage>
        <taxon>Bacteria</taxon>
        <taxon>Pseudomonadati</taxon>
        <taxon>Pseudomonadota</taxon>
        <taxon>Gammaproteobacteria</taxon>
        <taxon>Oceanospirillales</taxon>
        <taxon>Saccharospirillaceae</taxon>
        <taxon>Saccharospirillum</taxon>
    </lineage>
</organism>
<reference evidence="1" key="2">
    <citation type="submission" date="2020-09" db="EMBL/GenBank/DDBJ databases">
        <authorList>
            <person name="Sun Q."/>
            <person name="Kim S."/>
        </authorList>
    </citation>
    <scope>NUCLEOTIDE SEQUENCE</scope>
    <source>
        <strain evidence="1">KCTC 22169</strain>
    </source>
</reference>
<evidence type="ECO:0000313" key="2">
    <source>
        <dbReference type="Proteomes" id="UP000626148"/>
    </source>
</evidence>
<accession>A0A918KJR2</accession>
<dbReference type="AlphaFoldDB" id="A0A918KJR2"/>
<proteinExistence type="predicted"/>
<dbReference type="Proteomes" id="UP000626148">
    <property type="component" value="Unassembled WGS sequence"/>
</dbReference>
<name>A0A918KJR2_9GAMM</name>
<sequence length="96" mass="10374">MPGTAHPSGGRRKYPQAGPANQQSWLAFGYARSMLRKRLPNPCRLGGPVRTPWMAGVPVLQEQKTGPAGRRPPVGYPVPGTCYGNQTIVWLCSACL</sequence>